<protein>
    <recommendedName>
        <fullName evidence="6">Molybdopterin molybdenumtransferase</fullName>
        <ecNumber evidence="6">2.10.1.1</ecNumber>
    </recommendedName>
</protein>
<dbReference type="GO" id="GO:0006777">
    <property type="term" value="P:Mo-molybdopterin cofactor biosynthetic process"/>
    <property type="evidence" value="ECO:0007669"/>
    <property type="project" value="UniProtKB-UniRule"/>
</dbReference>
<evidence type="ECO:0000256" key="2">
    <source>
        <dbReference type="ARBA" id="ARBA00005046"/>
    </source>
</evidence>
<comment type="caution">
    <text evidence="8">The sequence shown here is derived from an EMBL/GenBank/DDBJ whole genome shotgun (WGS) entry which is preliminary data.</text>
</comment>
<dbReference type="SUPFAM" id="SSF63867">
    <property type="entry name" value="MoeA C-terminal domain-like"/>
    <property type="match status" value="1"/>
</dbReference>
<keyword evidence="6" id="KW-0808">Transferase</keyword>
<organism evidence="8 9">
    <name type="scientific">Roseateles depolymerans</name>
    <dbReference type="NCBI Taxonomy" id="76731"/>
    <lineage>
        <taxon>Bacteria</taxon>
        <taxon>Pseudomonadati</taxon>
        <taxon>Pseudomonadota</taxon>
        <taxon>Betaproteobacteria</taxon>
        <taxon>Burkholderiales</taxon>
        <taxon>Sphaerotilaceae</taxon>
        <taxon>Roseateles</taxon>
    </lineage>
</organism>
<evidence type="ECO:0000256" key="1">
    <source>
        <dbReference type="ARBA" id="ARBA00002901"/>
    </source>
</evidence>
<evidence type="ECO:0000256" key="6">
    <source>
        <dbReference type="RuleBase" id="RU365090"/>
    </source>
</evidence>
<dbReference type="Gene3D" id="2.170.190.11">
    <property type="entry name" value="Molybdopterin biosynthesis moea protein, domain 3"/>
    <property type="match status" value="1"/>
</dbReference>
<dbReference type="Gene3D" id="2.40.340.10">
    <property type="entry name" value="MoeA, C-terminal, domain IV"/>
    <property type="match status" value="1"/>
</dbReference>
<dbReference type="CDD" id="cd00887">
    <property type="entry name" value="MoeA"/>
    <property type="match status" value="1"/>
</dbReference>
<dbReference type="PANTHER" id="PTHR10192">
    <property type="entry name" value="MOLYBDOPTERIN BIOSYNTHESIS PROTEIN"/>
    <property type="match status" value="1"/>
</dbReference>
<reference evidence="8 9" key="1">
    <citation type="submission" date="2017-08" db="EMBL/GenBank/DDBJ databases">
        <title>Infants hospitalized years apart are colonized by the same room-sourced microbial strains.</title>
        <authorList>
            <person name="Brooks B."/>
            <person name="Olm M.R."/>
            <person name="Firek B.A."/>
            <person name="Baker R."/>
            <person name="Thomas B.C."/>
            <person name="Morowitz M.J."/>
            <person name="Banfield J.F."/>
        </authorList>
    </citation>
    <scope>NUCLEOTIDE SEQUENCE [LARGE SCALE GENOMIC DNA]</scope>
    <source>
        <strain evidence="8">S2_012_000_R2_81</strain>
    </source>
</reference>
<comment type="similarity">
    <text evidence="3 6">Belongs to the MoeA family.</text>
</comment>
<dbReference type="InterPro" id="IPR036425">
    <property type="entry name" value="MoaB/Mog-like_dom_sf"/>
</dbReference>
<evidence type="ECO:0000259" key="7">
    <source>
        <dbReference type="SMART" id="SM00852"/>
    </source>
</evidence>
<keyword evidence="6" id="KW-0479">Metal-binding</keyword>
<dbReference type="NCBIfam" id="NF045515">
    <property type="entry name" value="Glp_gephyrin"/>
    <property type="match status" value="1"/>
</dbReference>
<feature type="domain" description="MoaB/Mog" evidence="7">
    <location>
        <begin position="185"/>
        <end position="320"/>
    </location>
</feature>
<name>A0A2W5DQV5_9BURK</name>
<evidence type="ECO:0000313" key="9">
    <source>
        <dbReference type="Proteomes" id="UP000249633"/>
    </source>
</evidence>
<dbReference type="InterPro" id="IPR038987">
    <property type="entry name" value="MoeA-like"/>
</dbReference>
<comment type="pathway">
    <text evidence="2 6">Cofactor biosynthesis; molybdopterin biosynthesis.</text>
</comment>
<dbReference type="InterPro" id="IPR036688">
    <property type="entry name" value="MoeA_C_domain_IV_sf"/>
</dbReference>
<dbReference type="SUPFAM" id="SSF53218">
    <property type="entry name" value="Molybdenum cofactor biosynthesis proteins"/>
    <property type="match status" value="1"/>
</dbReference>
<keyword evidence="4 6" id="KW-0501">Molybdenum cofactor biosynthesis</keyword>
<dbReference type="Gene3D" id="3.90.105.10">
    <property type="entry name" value="Molybdopterin biosynthesis moea protein, domain 2"/>
    <property type="match status" value="1"/>
</dbReference>
<gene>
    <name evidence="8" type="ORF">DI603_11600</name>
</gene>
<dbReference type="AlphaFoldDB" id="A0A2W5DQV5"/>
<dbReference type="InterPro" id="IPR005111">
    <property type="entry name" value="MoeA_C_domain_IV"/>
</dbReference>
<dbReference type="GO" id="GO:0046872">
    <property type="term" value="F:metal ion binding"/>
    <property type="evidence" value="ECO:0007669"/>
    <property type="project" value="UniProtKB-UniRule"/>
</dbReference>
<dbReference type="InterPro" id="IPR036135">
    <property type="entry name" value="MoeA_linker/N_sf"/>
</dbReference>
<dbReference type="Gene3D" id="3.40.980.10">
    <property type="entry name" value="MoaB/Mog-like domain"/>
    <property type="match status" value="1"/>
</dbReference>
<keyword evidence="6" id="KW-0460">Magnesium</keyword>
<dbReference type="UniPathway" id="UPA00344"/>
<dbReference type="InterPro" id="IPR005110">
    <property type="entry name" value="MoeA_linker/N"/>
</dbReference>
<dbReference type="SMART" id="SM00852">
    <property type="entry name" value="MoCF_biosynth"/>
    <property type="match status" value="1"/>
</dbReference>
<comment type="function">
    <text evidence="1 6">Catalyzes the insertion of molybdate into adenylated molybdopterin with the concomitant release of AMP.</text>
</comment>
<evidence type="ECO:0000256" key="4">
    <source>
        <dbReference type="ARBA" id="ARBA00023150"/>
    </source>
</evidence>
<dbReference type="EC" id="2.10.1.1" evidence="6"/>
<keyword evidence="6" id="KW-0500">Molybdenum</keyword>
<comment type="cofactor">
    <cofactor evidence="6">
        <name>Mg(2+)</name>
        <dbReference type="ChEBI" id="CHEBI:18420"/>
    </cofactor>
</comment>
<dbReference type="Proteomes" id="UP000249633">
    <property type="component" value="Unassembled WGS sequence"/>
</dbReference>
<evidence type="ECO:0000313" key="8">
    <source>
        <dbReference type="EMBL" id="PZP32134.1"/>
    </source>
</evidence>
<comment type="catalytic activity">
    <reaction evidence="5">
        <text>adenylyl-molybdopterin + molybdate = Mo-molybdopterin + AMP + H(+)</text>
        <dbReference type="Rhea" id="RHEA:35047"/>
        <dbReference type="ChEBI" id="CHEBI:15378"/>
        <dbReference type="ChEBI" id="CHEBI:36264"/>
        <dbReference type="ChEBI" id="CHEBI:62727"/>
        <dbReference type="ChEBI" id="CHEBI:71302"/>
        <dbReference type="ChEBI" id="CHEBI:456215"/>
        <dbReference type="EC" id="2.10.1.1"/>
    </reaction>
</comment>
<dbReference type="SUPFAM" id="SSF63882">
    <property type="entry name" value="MoeA N-terminal region -like"/>
    <property type="match status" value="1"/>
</dbReference>
<sequence>MHGFARRSEVGDALAWVDATARPLPAEPVAVEDSAGRVLATELIAPIDVPAFQRSAMDGFALRGADTNGAGEYNPIEFPVQGQAMPGRPFEATVPAGTAVRIMTGAPLPDGLDAVIPAEYATEQLGRIAVTRPVAPWQHVGRVGEDIQAGASVLPAGRRLRPQDGGVAASLGFAALSMHRRPRVRLLVTGNEVVAPGAPKGPWDIYDANSVTLRGLIARDGALLESHQRLGDDPAVIGTALAAPGADVVLVSGGSSVGSEDHAPQLLARLGELAIHGIAMRPSSPAGMGRIGDTLVFLLPGNPVSCLCAYDFFAGRAIRRLGGLSADWPYRPRRARVARKIVSAVGRVDYVRVRLDGDALEPLALSGASALSSTTRADGFVVVPAESEGYAPGTELNVFLYD</sequence>
<dbReference type="GO" id="GO:0061599">
    <property type="term" value="F:molybdopterin molybdotransferase activity"/>
    <property type="evidence" value="ECO:0007669"/>
    <property type="project" value="UniProtKB-UniRule"/>
</dbReference>
<dbReference type="GO" id="GO:0005737">
    <property type="term" value="C:cytoplasm"/>
    <property type="evidence" value="ECO:0007669"/>
    <property type="project" value="TreeGrafter"/>
</dbReference>
<dbReference type="EMBL" id="QFOD01000009">
    <property type="protein sequence ID" value="PZP32134.1"/>
    <property type="molecule type" value="Genomic_DNA"/>
</dbReference>
<accession>A0A2W5DQV5</accession>
<dbReference type="Pfam" id="PF03454">
    <property type="entry name" value="MoeA_C"/>
    <property type="match status" value="1"/>
</dbReference>
<dbReference type="PANTHER" id="PTHR10192:SF5">
    <property type="entry name" value="GEPHYRIN"/>
    <property type="match status" value="1"/>
</dbReference>
<dbReference type="InterPro" id="IPR001453">
    <property type="entry name" value="MoaB/Mog_dom"/>
</dbReference>
<evidence type="ECO:0000256" key="3">
    <source>
        <dbReference type="ARBA" id="ARBA00010763"/>
    </source>
</evidence>
<dbReference type="Pfam" id="PF03453">
    <property type="entry name" value="MoeA_N"/>
    <property type="match status" value="1"/>
</dbReference>
<dbReference type="Pfam" id="PF00994">
    <property type="entry name" value="MoCF_biosynth"/>
    <property type="match status" value="1"/>
</dbReference>
<proteinExistence type="inferred from homology"/>
<evidence type="ECO:0000256" key="5">
    <source>
        <dbReference type="ARBA" id="ARBA00047317"/>
    </source>
</evidence>